<sequence>MDPLTLLLLLPVVGAVVVAVLPDNRPALLRYTAIGAALLTLVYALSLLTQFDLAAPGIQLSVHHVWNSQLGTAFALGVDGFSLPLVLLTTLLVLMAMLASHMITHHVKGYYLLLLLLEAATMGVFMAQDWGLFYVFWELVLIPLFFLIDRWGGKNRQTAALNFVLYTMGGSVFMLLALLMLFDATPSHAFSFAAMAEGAKSLSTGEQTVIFLGLLIGFGVKMPIFPLHGWLPLAHVEAPSPVSILLSGILLKMGSYGLLRAIEILPAAAHALQNVLFTIGVIGLLYGGLLAWRQSDMKKMIAYSSVSHMGVVLIGIATLNTYGIIGALYQMVAHGLVAGATFMLIGLLYERTHTRDINDYGSLIRVTPRFAFLIILAFVGGVGLPSTAGFVAELHVLIGGFQQWGWAIVALSLGVLITATYSIRTIKQLYTGPMRLDMQQVEDLRPLEWIAAGTLIVGMLVLGFYPVPLLDLITLAAEPFVAAVTLHAPAISGGAMP</sequence>
<protein>
    <recommendedName>
        <fullName evidence="3">NADH-quinone oxidoreductase subunit M</fullName>
    </recommendedName>
    <alternativeName>
        <fullName evidence="7">NADH dehydrogenase I subunit M</fullName>
    </alternativeName>
    <alternativeName>
        <fullName evidence="8">NDH-1 subunit M</fullName>
    </alternativeName>
</protein>
<dbReference type="InterPro" id="IPR010227">
    <property type="entry name" value="NADH_Q_OxRdtase_chainM/4"/>
</dbReference>
<dbReference type="PANTHER" id="PTHR43507:SF1">
    <property type="entry name" value="NADH-UBIQUINONE OXIDOREDUCTASE CHAIN 4"/>
    <property type="match status" value="1"/>
</dbReference>
<dbReference type="Proteomes" id="UP000192491">
    <property type="component" value="Unassembled WGS sequence"/>
</dbReference>
<evidence type="ECO:0000256" key="6">
    <source>
        <dbReference type="ARBA" id="ARBA00023136"/>
    </source>
</evidence>
<feature type="transmembrane region" description="Helical" evidence="10">
    <location>
        <begin position="28"/>
        <end position="51"/>
    </location>
</feature>
<comment type="similarity">
    <text evidence="2">Belongs to the complex I subunit 4 family.</text>
</comment>
<feature type="transmembrane region" description="Helical" evidence="10">
    <location>
        <begin position="370"/>
        <end position="392"/>
    </location>
</feature>
<evidence type="ECO:0000256" key="2">
    <source>
        <dbReference type="ARBA" id="ARBA00009025"/>
    </source>
</evidence>
<keyword evidence="5 10" id="KW-1133">Transmembrane helix</keyword>
<feature type="transmembrane region" description="Helical" evidence="10">
    <location>
        <begin position="110"/>
        <end position="127"/>
    </location>
</feature>
<keyword evidence="4 9" id="KW-0812">Transmembrane</keyword>
<evidence type="ECO:0000259" key="11">
    <source>
        <dbReference type="Pfam" id="PF00361"/>
    </source>
</evidence>
<dbReference type="Pfam" id="PF00361">
    <property type="entry name" value="Proton_antipo_M"/>
    <property type="match status" value="1"/>
</dbReference>
<feature type="transmembrane region" description="Helical" evidence="10">
    <location>
        <begin position="133"/>
        <end position="151"/>
    </location>
</feature>
<dbReference type="PRINTS" id="PR01437">
    <property type="entry name" value="NUOXDRDTASE4"/>
</dbReference>
<dbReference type="GO" id="GO:0008137">
    <property type="term" value="F:NADH dehydrogenase (ubiquinone) activity"/>
    <property type="evidence" value="ECO:0007669"/>
    <property type="project" value="InterPro"/>
</dbReference>
<name>A0A1Y1QRN5_9GAMM</name>
<evidence type="ECO:0000256" key="3">
    <source>
        <dbReference type="ARBA" id="ARBA00019906"/>
    </source>
</evidence>
<organism evidence="12 13">
    <name type="scientific">Thiothrix lacustris</name>
    <dbReference type="NCBI Taxonomy" id="525917"/>
    <lineage>
        <taxon>Bacteria</taxon>
        <taxon>Pseudomonadati</taxon>
        <taxon>Pseudomonadota</taxon>
        <taxon>Gammaproteobacteria</taxon>
        <taxon>Thiotrichales</taxon>
        <taxon>Thiotrichaceae</taxon>
        <taxon>Thiothrix</taxon>
    </lineage>
</organism>
<dbReference type="InterPro" id="IPR003918">
    <property type="entry name" value="NADH_UbQ_OxRdtase"/>
</dbReference>
<feature type="transmembrane region" description="Helical" evidence="10">
    <location>
        <begin position="301"/>
        <end position="325"/>
    </location>
</feature>
<dbReference type="GO" id="GO:0012505">
    <property type="term" value="C:endomembrane system"/>
    <property type="evidence" value="ECO:0007669"/>
    <property type="project" value="UniProtKB-SubCell"/>
</dbReference>
<evidence type="ECO:0000256" key="1">
    <source>
        <dbReference type="ARBA" id="ARBA00004127"/>
    </source>
</evidence>
<dbReference type="GO" id="GO:0003954">
    <property type="term" value="F:NADH dehydrogenase activity"/>
    <property type="evidence" value="ECO:0007669"/>
    <property type="project" value="TreeGrafter"/>
</dbReference>
<keyword evidence="6 10" id="KW-0472">Membrane</keyword>
<evidence type="ECO:0000256" key="5">
    <source>
        <dbReference type="ARBA" id="ARBA00022989"/>
    </source>
</evidence>
<feature type="transmembrane region" description="Helical" evidence="10">
    <location>
        <begin position="6"/>
        <end position="21"/>
    </location>
</feature>
<dbReference type="GO" id="GO:0042773">
    <property type="term" value="P:ATP synthesis coupled electron transport"/>
    <property type="evidence" value="ECO:0007669"/>
    <property type="project" value="InterPro"/>
</dbReference>
<feature type="domain" description="NADH:quinone oxidoreductase/Mrp antiporter transmembrane" evidence="11">
    <location>
        <begin position="127"/>
        <end position="418"/>
    </location>
</feature>
<feature type="transmembrane region" description="Helical" evidence="10">
    <location>
        <begin position="447"/>
        <end position="465"/>
    </location>
</feature>
<dbReference type="GO" id="GO:0048039">
    <property type="term" value="F:ubiquinone binding"/>
    <property type="evidence" value="ECO:0007669"/>
    <property type="project" value="TreeGrafter"/>
</dbReference>
<feature type="transmembrane region" description="Helical" evidence="10">
    <location>
        <begin position="71"/>
        <end position="98"/>
    </location>
</feature>
<comment type="subcellular location">
    <subcellularLocation>
        <location evidence="1">Endomembrane system</location>
        <topology evidence="1">Multi-pass membrane protein</topology>
    </subcellularLocation>
    <subcellularLocation>
        <location evidence="9">Membrane</location>
        <topology evidence="9">Multi-pass membrane protein</topology>
    </subcellularLocation>
</comment>
<dbReference type="GO" id="GO:0016020">
    <property type="term" value="C:membrane"/>
    <property type="evidence" value="ECO:0007669"/>
    <property type="project" value="UniProtKB-SubCell"/>
</dbReference>
<gene>
    <name evidence="12" type="ORF">BWK73_16650</name>
</gene>
<reference evidence="12 13" key="1">
    <citation type="submission" date="2017-01" db="EMBL/GenBank/DDBJ databases">
        <title>Novel large sulfur bacteria in the metagenomes of groundwater-fed chemosynthetic microbial mats in the Lake Huron basin.</title>
        <authorList>
            <person name="Sharrar A.M."/>
            <person name="Flood B.E."/>
            <person name="Bailey J.V."/>
            <person name="Jones D.S."/>
            <person name="Biddanda B."/>
            <person name="Ruberg S.A."/>
            <person name="Marcus D.N."/>
            <person name="Dick G.J."/>
        </authorList>
    </citation>
    <scope>NUCLEOTIDE SEQUENCE [LARGE SCALE GENOMIC DNA]</scope>
    <source>
        <strain evidence="12">A8</strain>
    </source>
</reference>
<evidence type="ECO:0000313" key="12">
    <source>
        <dbReference type="EMBL" id="OQX11784.1"/>
    </source>
</evidence>
<evidence type="ECO:0000256" key="7">
    <source>
        <dbReference type="ARBA" id="ARBA00031584"/>
    </source>
</evidence>
<feature type="transmembrane region" description="Helical" evidence="10">
    <location>
        <begin position="271"/>
        <end position="292"/>
    </location>
</feature>
<evidence type="ECO:0000256" key="4">
    <source>
        <dbReference type="ARBA" id="ARBA00022692"/>
    </source>
</evidence>
<feature type="transmembrane region" description="Helical" evidence="10">
    <location>
        <begin position="163"/>
        <end position="182"/>
    </location>
</feature>
<feature type="transmembrane region" description="Helical" evidence="10">
    <location>
        <begin position="331"/>
        <end position="349"/>
    </location>
</feature>
<evidence type="ECO:0000256" key="8">
    <source>
        <dbReference type="ARBA" id="ARBA00032798"/>
    </source>
</evidence>
<comment type="caution">
    <text evidence="12">The sequence shown here is derived from an EMBL/GenBank/DDBJ whole genome shotgun (WGS) entry which is preliminary data.</text>
</comment>
<dbReference type="NCBIfam" id="TIGR01972">
    <property type="entry name" value="NDH_I_M"/>
    <property type="match status" value="1"/>
</dbReference>
<dbReference type="InterPro" id="IPR001750">
    <property type="entry name" value="ND/Mrp_TM"/>
</dbReference>
<feature type="transmembrane region" description="Helical" evidence="10">
    <location>
        <begin position="404"/>
        <end position="426"/>
    </location>
</feature>
<evidence type="ECO:0000256" key="10">
    <source>
        <dbReference type="SAM" id="Phobius"/>
    </source>
</evidence>
<dbReference type="EMBL" id="MTEJ01000080">
    <property type="protein sequence ID" value="OQX11784.1"/>
    <property type="molecule type" value="Genomic_DNA"/>
</dbReference>
<dbReference type="AlphaFoldDB" id="A0A1Y1QRN5"/>
<accession>A0A1Y1QRN5</accession>
<evidence type="ECO:0000256" key="9">
    <source>
        <dbReference type="RuleBase" id="RU000320"/>
    </source>
</evidence>
<feature type="transmembrane region" description="Helical" evidence="10">
    <location>
        <begin position="209"/>
        <end position="230"/>
    </location>
</feature>
<dbReference type="GO" id="GO:0015990">
    <property type="term" value="P:electron transport coupled proton transport"/>
    <property type="evidence" value="ECO:0007669"/>
    <property type="project" value="TreeGrafter"/>
</dbReference>
<proteinExistence type="inferred from homology"/>
<evidence type="ECO:0000313" key="13">
    <source>
        <dbReference type="Proteomes" id="UP000192491"/>
    </source>
</evidence>
<feature type="transmembrane region" description="Helical" evidence="10">
    <location>
        <begin position="242"/>
        <end position="259"/>
    </location>
</feature>
<dbReference type="PANTHER" id="PTHR43507">
    <property type="entry name" value="NADH-UBIQUINONE OXIDOREDUCTASE CHAIN 4"/>
    <property type="match status" value="1"/>
</dbReference>